<proteinExistence type="inferred from homology"/>
<dbReference type="InterPro" id="IPR023198">
    <property type="entry name" value="PGP-like_dom2"/>
</dbReference>
<dbReference type="Gene3D" id="1.10.150.240">
    <property type="entry name" value="Putative phosphatase, domain 2"/>
    <property type="match status" value="1"/>
</dbReference>
<organism evidence="5 6">
    <name type="scientific">Longivirga aurantiaca</name>
    <dbReference type="NCBI Taxonomy" id="1837743"/>
    <lineage>
        <taxon>Bacteria</taxon>
        <taxon>Bacillati</taxon>
        <taxon>Actinomycetota</taxon>
        <taxon>Actinomycetes</taxon>
        <taxon>Sporichthyales</taxon>
        <taxon>Sporichthyaceae</taxon>
        <taxon>Longivirga</taxon>
    </lineage>
</organism>
<gene>
    <name evidence="5" type="ORF">ACFQGU_15390</name>
</gene>
<dbReference type="Proteomes" id="UP001596138">
    <property type="component" value="Unassembled WGS sequence"/>
</dbReference>
<evidence type="ECO:0000256" key="2">
    <source>
        <dbReference type="ARBA" id="ARBA00006171"/>
    </source>
</evidence>
<reference evidence="6" key="1">
    <citation type="journal article" date="2019" name="Int. J. Syst. Evol. Microbiol.">
        <title>The Global Catalogue of Microorganisms (GCM) 10K type strain sequencing project: providing services to taxonomists for standard genome sequencing and annotation.</title>
        <authorList>
            <consortium name="The Broad Institute Genomics Platform"/>
            <consortium name="The Broad Institute Genome Sequencing Center for Infectious Disease"/>
            <person name="Wu L."/>
            <person name="Ma J."/>
        </authorList>
    </citation>
    <scope>NUCLEOTIDE SEQUENCE [LARGE SCALE GENOMIC DNA]</scope>
    <source>
        <strain evidence="6">CGMCC 4.7317</strain>
    </source>
</reference>
<evidence type="ECO:0000313" key="5">
    <source>
        <dbReference type="EMBL" id="MFC6239262.1"/>
    </source>
</evidence>
<dbReference type="SFLD" id="SFLDG01135">
    <property type="entry name" value="C1.5.6:_HAD__Beta-PGM__Phospha"/>
    <property type="match status" value="1"/>
</dbReference>
<evidence type="ECO:0000256" key="4">
    <source>
        <dbReference type="ARBA" id="ARBA00022842"/>
    </source>
</evidence>
<keyword evidence="4" id="KW-0460">Magnesium</keyword>
<dbReference type="RefSeq" id="WP_386768393.1">
    <property type="nucleotide sequence ID" value="NZ_JBHSTI010000009.1"/>
</dbReference>
<dbReference type="InterPro" id="IPR051600">
    <property type="entry name" value="Beta-PGM-like"/>
</dbReference>
<dbReference type="InterPro" id="IPR006439">
    <property type="entry name" value="HAD-SF_hydro_IA"/>
</dbReference>
<name>A0ABW1T4L5_9ACTN</name>
<dbReference type="NCBIfam" id="TIGR01509">
    <property type="entry name" value="HAD-SF-IA-v3"/>
    <property type="match status" value="1"/>
</dbReference>
<protein>
    <submittedName>
        <fullName evidence="5">HAD family hydrolase</fullName>
    </submittedName>
</protein>
<keyword evidence="3" id="KW-0479">Metal-binding</keyword>
<evidence type="ECO:0000313" key="6">
    <source>
        <dbReference type="Proteomes" id="UP001596138"/>
    </source>
</evidence>
<dbReference type="InterPro" id="IPR036412">
    <property type="entry name" value="HAD-like_sf"/>
</dbReference>
<sequence>MPTPYTLVILDCDGVLVDSERLAAEVSAEMFRALGWEVEADELRRRFSGCTPTQWQAGVRDELGDRLEQGWAEELRSRCEAAFDSRLHAVDGVSEALARIGVPMCVATNGDRATTRRNLRRVNLLERFENAVFVASDVAQPKPAPDLFLHAARSLGALPSSCAVVEDSITGVRAARAAAMDCFAYTGATQEDDALSSLGAIVFRDMRELPLLLDRGGT</sequence>
<keyword evidence="5" id="KW-0378">Hydrolase</keyword>
<dbReference type="SFLD" id="SFLDG01129">
    <property type="entry name" value="C1.5:_HAD__Beta-PGM__Phosphata"/>
    <property type="match status" value="1"/>
</dbReference>
<evidence type="ECO:0000256" key="3">
    <source>
        <dbReference type="ARBA" id="ARBA00022723"/>
    </source>
</evidence>
<dbReference type="SUPFAM" id="SSF56784">
    <property type="entry name" value="HAD-like"/>
    <property type="match status" value="1"/>
</dbReference>
<keyword evidence="6" id="KW-1185">Reference proteome</keyword>
<comment type="cofactor">
    <cofactor evidence="1">
        <name>Mg(2+)</name>
        <dbReference type="ChEBI" id="CHEBI:18420"/>
    </cofactor>
</comment>
<dbReference type="SFLD" id="SFLDS00003">
    <property type="entry name" value="Haloacid_Dehalogenase"/>
    <property type="match status" value="1"/>
</dbReference>
<dbReference type="GO" id="GO:0016787">
    <property type="term" value="F:hydrolase activity"/>
    <property type="evidence" value="ECO:0007669"/>
    <property type="project" value="UniProtKB-KW"/>
</dbReference>
<dbReference type="CDD" id="cd07526">
    <property type="entry name" value="HAD_BPGM_like"/>
    <property type="match status" value="1"/>
</dbReference>
<dbReference type="NCBIfam" id="TIGR01549">
    <property type="entry name" value="HAD-SF-IA-v1"/>
    <property type="match status" value="1"/>
</dbReference>
<comment type="caution">
    <text evidence="5">The sequence shown here is derived from an EMBL/GenBank/DDBJ whole genome shotgun (WGS) entry which is preliminary data.</text>
</comment>
<accession>A0ABW1T4L5</accession>
<dbReference type="Gene3D" id="3.40.50.1000">
    <property type="entry name" value="HAD superfamily/HAD-like"/>
    <property type="match status" value="1"/>
</dbReference>
<dbReference type="PANTHER" id="PTHR46193">
    <property type="entry name" value="6-PHOSPHOGLUCONATE PHOSPHATASE"/>
    <property type="match status" value="1"/>
</dbReference>
<dbReference type="PANTHER" id="PTHR46193:SF10">
    <property type="entry name" value="6-PHOSPHOGLUCONATE PHOSPHATASE"/>
    <property type="match status" value="1"/>
</dbReference>
<comment type="similarity">
    <text evidence="2">Belongs to the HAD-like hydrolase superfamily. CbbY/CbbZ/Gph/YieH family.</text>
</comment>
<dbReference type="EMBL" id="JBHSTI010000009">
    <property type="protein sequence ID" value="MFC6239262.1"/>
    <property type="molecule type" value="Genomic_DNA"/>
</dbReference>
<dbReference type="Pfam" id="PF00702">
    <property type="entry name" value="Hydrolase"/>
    <property type="match status" value="1"/>
</dbReference>
<dbReference type="InterPro" id="IPR023214">
    <property type="entry name" value="HAD_sf"/>
</dbReference>
<evidence type="ECO:0000256" key="1">
    <source>
        <dbReference type="ARBA" id="ARBA00001946"/>
    </source>
</evidence>